<dbReference type="InterPro" id="IPR013783">
    <property type="entry name" value="Ig-like_fold"/>
</dbReference>
<dbReference type="EMBL" id="JAIPUX010005289">
    <property type="protein sequence ID" value="KAH0618718.1"/>
    <property type="molecule type" value="Genomic_DNA"/>
</dbReference>
<dbReference type="InterPro" id="IPR009030">
    <property type="entry name" value="Growth_fac_rcpt_cys_sf"/>
</dbReference>
<reference evidence="4 5" key="1">
    <citation type="journal article" date="2022" name="Gigascience">
        <title>A chromosome-level genome assembly and annotation of the desert horned lizard, Phrynosoma platyrhinos, provides insight into chromosomal rearrangements among reptiles.</title>
        <authorList>
            <person name="Koochekian N."/>
            <person name="Ascanio A."/>
            <person name="Farleigh K."/>
            <person name="Card D.C."/>
            <person name="Schield D.R."/>
            <person name="Castoe T.A."/>
            <person name="Jezkova T."/>
        </authorList>
    </citation>
    <scope>NUCLEOTIDE SEQUENCE [LARGE SCALE GENOMIC DNA]</scope>
    <source>
        <strain evidence="4">NK-2021</strain>
    </source>
</reference>
<evidence type="ECO:0000259" key="3">
    <source>
        <dbReference type="PROSITE" id="PS50835"/>
    </source>
</evidence>
<feature type="domain" description="Ig-like" evidence="3">
    <location>
        <begin position="11"/>
        <end position="108"/>
    </location>
</feature>
<keyword evidence="2" id="KW-0732">Signal</keyword>
<dbReference type="Gene3D" id="2.60.40.10">
    <property type="entry name" value="Immunoglobulins"/>
    <property type="match status" value="1"/>
</dbReference>
<dbReference type="PROSITE" id="PS50835">
    <property type="entry name" value="IG_LIKE"/>
    <property type="match status" value="1"/>
</dbReference>
<proteinExistence type="predicted"/>
<dbReference type="InterPro" id="IPR007110">
    <property type="entry name" value="Ig-like_dom"/>
</dbReference>
<evidence type="ECO:0000313" key="4">
    <source>
        <dbReference type="EMBL" id="KAH0618718.1"/>
    </source>
</evidence>
<dbReference type="CDD" id="cd00096">
    <property type="entry name" value="Ig"/>
    <property type="match status" value="1"/>
</dbReference>
<dbReference type="Pfam" id="PF07699">
    <property type="entry name" value="Ephrin_rec_like"/>
    <property type="match status" value="1"/>
</dbReference>
<keyword evidence="1" id="KW-0472">Membrane</keyword>
<organism evidence="4 5">
    <name type="scientific">Phrynosoma platyrhinos</name>
    <name type="common">Desert horned lizard</name>
    <dbReference type="NCBI Taxonomy" id="52577"/>
    <lineage>
        <taxon>Eukaryota</taxon>
        <taxon>Metazoa</taxon>
        <taxon>Chordata</taxon>
        <taxon>Craniata</taxon>
        <taxon>Vertebrata</taxon>
        <taxon>Euteleostomi</taxon>
        <taxon>Lepidosauria</taxon>
        <taxon>Squamata</taxon>
        <taxon>Bifurcata</taxon>
        <taxon>Unidentata</taxon>
        <taxon>Episquamata</taxon>
        <taxon>Toxicofera</taxon>
        <taxon>Iguania</taxon>
        <taxon>Phrynosomatidae</taxon>
        <taxon>Phrynosomatinae</taxon>
        <taxon>Phrynosoma</taxon>
    </lineage>
</organism>
<gene>
    <name evidence="4" type="ORF">JD844_018159</name>
</gene>
<protein>
    <recommendedName>
        <fullName evidence="3">Ig-like domain-containing protein</fullName>
    </recommendedName>
</protein>
<comment type="caution">
    <text evidence="4">The sequence shown here is derived from an EMBL/GenBank/DDBJ whole genome shotgun (WGS) entry which is preliminary data.</text>
</comment>
<accession>A0ABQ7SN05</accession>
<keyword evidence="5" id="KW-1185">Reference proteome</keyword>
<dbReference type="PANTHER" id="PTHR15443:SF5">
    <property type="entry name" value="ZONA PELLUCIDA-BINDING PROTEIN 1"/>
    <property type="match status" value="1"/>
</dbReference>
<evidence type="ECO:0000256" key="1">
    <source>
        <dbReference type="SAM" id="Phobius"/>
    </source>
</evidence>
<dbReference type="SUPFAM" id="SSF57184">
    <property type="entry name" value="Growth factor receptor domain"/>
    <property type="match status" value="1"/>
</dbReference>
<dbReference type="SUPFAM" id="SSF48726">
    <property type="entry name" value="Immunoglobulin"/>
    <property type="match status" value="1"/>
</dbReference>
<sequence>MVLEAGFMSLPGVGVVLRILVLLLCNGTDPIFVHIGAKEITLPCKPAKSDFVFGLNPTYNWTKENGGTHFLVGDATLTLHTFRAEDSGHYICTVLLVFQSSSCDEELTRAFLRTLHERLTEVVSDFHSDILIGETTCFPTVDKPMDEFNLQVELKVSPFKAGWDASCYPKIHELALQCYHSAIHSSLQKAKEAMTEFLEENKHFPLEESLASQASFINTFFNFLEGGECQSGYGQTQELEAHCPDCCTLCPPGTYSEATVDNCVLCPIGTYSPHYGASSCFLCQHNWLTSLPGASRAGDCISLRVSPSRRFPILIVAFSLPPIVCLCFIVLFCYCFRRRWQKQSISTTSDEQIEQEEDDAAPAEDTVLLDTQEHDSPTLPSSLEDLDNEVPVFSAPANEAAMFSPPATEAAMFSPPATEAAMFSPPANEAAVFSPPANEAAMYSPPANEAAVFSPPAKEAAVYSPATTGSVILGSQVQESPVLSSSSPEHPAGIEEVVIPPPASVAEQPGEVMLSPPLEPEEIPVMEDIVFPPSSPVSDAESA</sequence>
<dbReference type="SMART" id="SM01411">
    <property type="entry name" value="Ephrin_rec_like"/>
    <property type="match status" value="1"/>
</dbReference>
<feature type="chain" id="PRO_5045946304" description="Ig-like domain-containing protein" evidence="2">
    <location>
        <begin position="31"/>
        <end position="543"/>
    </location>
</feature>
<name>A0ABQ7SN05_PHRPL</name>
<evidence type="ECO:0000313" key="5">
    <source>
        <dbReference type="Proteomes" id="UP000826234"/>
    </source>
</evidence>
<dbReference type="InterPro" id="IPR010857">
    <property type="entry name" value="Sp38-bd"/>
</dbReference>
<feature type="transmembrane region" description="Helical" evidence="1">
    <location>
        <begin position="311"/>
        <end position="336"/>
    </location>
</feature>
<keyword evidence="1" id="KW-1133">Transmembrane helix</keyword>
<evidence type="ECO:0000256" key="2">
    <source>
        <dbReference type="SAM" id="SignalP"/>
    </source>
</evidence>
<dbReference type="Gene3D" id="2.10.50.10">
    <property type="entry name" value="Tumor Necrosis Factor Receptor, subunit A, domain 2"/>
    <property type="match status" value="1"/>
</dbReference>
<dbReference type="Proteomes" id="UP000826234">
    <property type="component" value="Unassembled WGS sequence"/>
</dbReference>
<dbReference type="InterPro" id="IPR036179">
    <property type="entry name" value="Ig-like_dom_sf"/>
</dbReference>
<dbReference type="InterPro" id="IPR011641">
    <property type="entry name" value="Tyr-kin_ephrin_A/B_rcpt-like"/>
</dbReference>
<keyword evidence="1" id="KW-0812">Transmembrane</keyword>
<dbReference type="PANTHER" id="PTHR15443">
    <property type="entry name" value="ZONA PELLUCIDA BINDING PROTEIN SP38"/>
    <property type="match status" value="1"/>
</dbReference>
<feature type="signal peptide" evidence="2">
    <location>
        <begin position="1"/>
        <end position="30"/>
    </location>
</feature>